<comment type="similarity">
    <text evidence="1">Belongs to the glycosyltransferase 2 family.</text>
</comment>
<dbReference type="InterPro" id="IPR029044">
    <property type="entry name" value="Nucleotide-diphossugar_trans"/>
</dbReference>
<dbReference type="PANTHER" id="PTHR43398">
    <property type="entry name" value="DOLICHOL-PHOSPHATE MANNOSYLTRANSFERASE SUBUNIT 1"/>
    <property type="match status" value="1"/>
</dbReference>
<dbReference type="Proteomes" id="UP000752814">
    <property type="component" value="Unassembled WGS sequence"/>
</dbReference>
<organism evidence="5 6">
    <name type="scientific">Candidatus Methanomassiliicoccus intestinalis</name>
    <dbReference type="NCBI Taxonomy" id="1406512"/>
    <lineage>
        <taxon>Archaea</taxon>
        <taxon>Methanobacteriati</taxon>
        <taxon>Thermoplasmatota</taxon>
        <taxon>Thermoplasmata</taxon>
        <taxon>Methanomassiliicoccales</taxon>
        <taxon>Methanomassiliicoccaceae</taxon>
        <taxon>Methanomassiliicoccus</taxon>
    </lineage>
</organism>
<dbReference type="EMBL" id="LVVT01000002">
    <property type="protein sequence ID" value="TQS84271.1"/>
    <property type="molecule type" value="Genomic_DNA"/>
</dbReference>
<evidence type="ECO:0000259" key="4">
    <source>
        <dbReference type="Pfam" id="PF00535"/>
    </source>
</evidence>
<evidence type="ECO:0000313" key="6">
    <source>
        <dbReference type="Proteomes" id="UP000752814"/>
    </source>
</evidence>
<dbReference type="RefSeq" id="WP_020447992.1">
    <property type="nucleotide sequence ID" value="NZ_CAYAYA010000019.1"/>
</dbReference>
<keyword evidence="3" id="KW-0808">Transferase</keyword>
<protein>
    <recommendedName>
        <fullName evidence="4">Glycosyltransferase 2-like domain-containing protein</fullName>
    </recommendedName>
</protein>
<dbReference type="GO" id="GO:0035269">
    <property type="term" value="P:protein O-linked glycosylation via mannose"/>
    <property type="evidence" value="ECO:0007669"/>
    <property type="project" value="TreeGrafter"/>
</dbReference>
<dbReference type="InterPro" id="IPR039528">
    <property type="entry name" value="DPM1-like"/>
</dbReference>
<evidence type="ECO:0000256" key="1">
    <source>
        <dbReference type="ARBA" id="ARBA00006739"/>
    </source>
</evidence>
<keyword evidence="2" id="KW-0328">Glycosyltransferase</keyword>
<dbReference type="GO" id="GO:0016020">
    <property type="term" value="C:membrane"/>
    <property type="evidence" value="ECO:0007669"/>
    <property type="project" value="GOC"/>
</dbReference>
<evidence type="ECO:0000313" key="5">
    <source>
        <dbReference type="EMBL" id="TQS84271.1"/>
    </source>
</evidence>
<evidence type="ECO:0000256" key="3">
    <source>
        <dbReference type="ARBA" id="ARBA00022679"/>
    </source>
</evidence>
<dbReference type="GO" id="GO:0006488">
    <property type="term" value="P:dolichol-linked oligosaccharide biosynthetic process"/>
    <property type="evidence" value="ECO:0007669"/>
    <property type="project" value="TreeGrafter"/>
</dbReference>
<reference evidence="5" key="1">
    <citation type="submission" date="2016-03" db="EMBL/GenBank/DDBJ databases">
        <authorList>
            <person name="Borrel G."/>
            <person name="Mccann A."/>
            <person name="O'Toole P.W."/>
        </authorList>
    </citation>
    <scope>NUCLEOTIDE SEQUENCE</scope>
    <source>
        <strain evidence="5">183</strain>
    </source>
</reference>
<accession>A0A8J8PH74</accession>
<dbReference type="Gene3D" id="3.90.550.10">
    <property type="entry name" value="Spore Coat Polysaccharide Biosynthesis Protein SpsA, Chain A"/>
    <property type="match status" value="1"/>
</dbReference>
<sequence length="250" mass="27882">MQDSDFQRFSVILPTFNEAENIEKMASTLFGLYPGIKVLVMDDNSQDGTIEICREIEKNNADFRINVRDIKDKGLTASAMEGIVKSETEYYIVMDSDFQHPPAILRKLMEELLSGSDMVIGRRSEKGALSTGRRLSSDAAQYLAAFYLCFIGQQGSKDIMSGLFGGRTEMCRKVIQEKEQEFERMGFKILFDLLKFINPEAKITEVEYEFGARAGGESKISSTIIISVLRQCGVFGKGCASIANAVLSKK</sequence>
<name>A0A8J8PH74_9ARCH</name>
<dbReference type="InterPro" id="IPR001173">
    <property type="entry name" value="Glyco_trans_2-like"/>
</dbReference>
<dbReference type="SUPFAM" id="SSF53448">
    <property type="entry name" value="Nucleotide-diphospho-sugar transferases"/>
    <property type="match status" value="1"/>
</dbReference>
<dbReference type="Pfam" id="PF00535">
    <property type="entry name" value="Glycos_transf_2"/>
    <property type="match status" value="1"/>
</dbReference>
<dbReference type="GO" id="GO:0004582">
    <property type="term" value="F:dolichyl-phosphate beta-D-mannosyltransferase activity"/>
    <property type="evidence" value="ECO:0007669"/>
    <property type="project" value="InterPro"/>
</dbReference>
<dbReference type="GeneID" id="41322497"/>
<dbReference type="OMA" id="PIMTFHQ"/>
<dbReference type="PANTHER" id="PTHR43398:SF1">
    <property type="entry name" value="DOLICHOL-PHOSPHATE MANNOSYLTRANSFERASE SUBUNIT 1"/>
    <property type="match status" value="1"/>
</dbReference>
<proteinExistence type="inferred from homology"/>
<dbReference type="GO" id="GO:0006506">
    <property type="term" value="P:GPI anchor biosynthetic process"/>
    <property type="evidence" value="ECO:0007669"/>
    <property type="project" value="TreeGrafter"/>
</dbReference>
<dbReference type="AlphaFoldDB" id="A0A8J8PH74"/>
<comment type="caution">
    <text evidence="5">The sequence shown here is derived from an EMBL/GenBank/DDBJ whole genome shotgun (WGS) entry which is preliminary data.</text>
</comment>
<gene>
    <name evidence="5" type="ORF">A3207_05355</name>
</gene>
<feature type="domain" description="Glycosyltransferase 2-like" evidence="4">
    <location>
        <begin position="10"/>
        <end position="167"/>
    </location>
</feature>
<evidence type="ECO:0000256" key="2">
    <source>
        <dbReference type="ARBA" id="ARBA00022676"/>
    </source>
</evidence>